<dbReference type="EMBL" id="JARQWQ010000050">
    <property type="protein sequence ID" value="KAK2557405.1"/>
    <property type="molecule type" value="Genomic_DNA"/>
</dbReference>
<reference evidence="1" key="2">
    <citation type="journal article" date="2023" name="Science">
        <title>Genomic signatures of disease resistance in endangered staghorn corals.</title>
        <authorList>
            <person name="Vollmer S.V."/>
            <person name="Selwyn J.D."/>
            <person name="Despard B.A."/>
            <person name="Roesel C.L."/>
        </authorList>
    </citation>
    <scope>NUCLEOTIDE SEQUENCE</scope>
    <source>
        <strain evidence="1">K2</strain>
    </source>
</reference>
<keyword evidence="1" id="KW-0548">Nucleotidyltransferase</keyword>
<dbReference type="Proteomes" id="UP001249851">
    <property type="component" value="Unassembled WGS sequence"/>
</dbReference>
<dbReference type="GO" id="GO:0003964">
    <property type="term" value="F:RNA-directed DNA polymerase activity"/>
    <property type="evidence" value="ECO:0007669"/>
    <property type="project" value="UniProtKB-KW"/>
</dbReference>
<reference evidence="1" key="1">
    <citation type="journal article" date="2023" name="G3 (Bethesda)">
        <title>Whole genome assembly and annotation of the endangered Caribbean coral Acropora cervicornis.</title>
        <authorList>
            <person name="Selwyn J.D."/>
            <person name="Vollmer S.V."/>
        </authorList>
    </citation>
    <scope>NUCLEOTIDE SEQUENCE</scope>
    <source>
        <strain evidence="1">K2</strain>
    </source>
</reference>
<name>A0AAD9V1M0_ACRCE</name>
<dbReference type="PANTHER" id="PTHR47510">
    <property type="entry name" value="REVERSE TRANSCRIPTASE DOMAIN-CONTAINING PROTEIN"/>
    <property type="match status" value="1"/>
</dbReference>
<evidence type="ECO:0000313" key="1">
    <source>
        <dbReference type="EMBL" id="KAK2557405.1"/>
    </source>
</evidence>
<dbReference type="AlphaFoldDB" id="A0AAD9V1M0"/>
<comment type="caution">
    <text evidence="1">The sequence shown here is derived from an EMBL/GenBank/DDBJ whole genome shotgun (WGS) entry which is preliminary data.</text>
</comment>
<protein>
    <submittedName>
        <fullName evidence="1">LINE-1 reverse transcriptase-like protein</fullName>
    </submittedName>
</protein>
<gene>
    <name evidence="1" type="ORF">P5673_020521</name>
</gene>
<keyword evidence="1" id="KW-0695">RNA-directed DNA polymerase</keyword>
<evidence type="ECO:0000313" key="2">
    <source>
        <dbReference type="Proteomes" id="UP001249851"/>
    </source>
</evidence>
<keyword evidence="2" id="KW-1185">Reference proteome</keyword>
<proteinExistence type="predicted"/>
<organism evidence="1 2">
    <name type="scientific">Acropora cervicornis</name>
    <name type="common">Staghorn coral</name>
    <dbReference type="NCBI Taxonomy" id="6130"/>
    <lineage>
        <taxon>Eukaryota</taxon>
        <taxon>Metazoa</taxon>
        <taxon>Cnidaria</taxon>
        <taxon>Anthozoa</taxon>
        <taxon>Hexacorallia</taxon>
        <taxon>Scleractinia</taxon>
        <taxon>Astrocoeniina</taxon>
        <taxon>Acroporidae</taxon>
        <taxon>Acropora</taxon>
    </lineage>
</organism>
<accession>A0AAD9V1M0</accession>
<sequence>MFHRVKCLGTVHGKESHCFAVIIIQEFAAVFHFYSLMVFFKVFAAVSHFYSLINPAIDIFFPVKKIKVSSNDPVLVSPLVMRKRNGFIKKGMLDEANALQPRIGHLVLENQVSAIKSTNGRFRCSSRKWWKTVDQITGRASKEIPLFDIFNLDDLNEHFQHINTDCHYESPTTMTITDDTYVRIIDENTTLIFLSTVKRTAVGPDGIGHWFWRDFALELAPTITYLFNLSIKSQVVPLQWKSANITPNPKESPVSRMEQLRPISVTDIIIRLFERIIYTKELKSIVESAISYNQFAYRRGRNTTMSLLLCQHLWMKWLNSQADSVRVFAFDFLKLLISLVNCLLTLIFTTG</sequence>
<keyword evidence="1" id="KW-0808">Transferase</keyword>
<dbReference type="PANTHER" id="PTHR47510:SF3">
    <property type="entry name" value="ENDO_EXONUCLEASE_PHOSPHATASE DOMAIN-CONTAINING PROTEIN"/>
    <property type="match status" value="1"/>
</dbReference>